<feature type="region of interest" description="Disordered" evidence="11">
    <location>
        <begin position="1"/>
        <end position="72"/>
    </location>
</feature>
<evidence type="ECO:0000256" key="9">
    <source>
        <dbReference type="ARBA" id="ARBA00038600"/>
    </source>
</evidence>
<proteinExistence type="predicted"/>
<evidence type="ECO:0000256" key="5">
    <source>
        <dbReference type="ARBA" id="ARBA00022989"/>
    </source>
</evidence>
<keyword evidence="8 12" id="KW-0472">Membrane</keyword>
<gene>
    <name evidence="14" type="ORF">PtA15_4A789</name>
</gene>
<feature type="domain" description="Cation efflux protein transmembrane" evidence="13">
    <location>
        <begin position="323"/>
        <end position="494"/>
    </location>
</feature>
<dbReference type="Gene3D" id="1.20.1510.10">
    <property type="entry name" value="Cation efflux protein transmembrane domain"/>
    <property type="match status" value="1"/>
</dbReference>
<comment type="subunit">
    <text evidence="9">Heterodimer with SLC30A5; form a functional zinc ion transmembrane transporter.</text>
</comment>
<comment type="subcellular location">
    <subcellularLocation>
        <location evidence="1">Golgi apparatus</location>
        <location evidence="1">trans-Golgi network membrane</location>
        <topology evidence="1">Multi-pass membrane protein</topology>
    </subcellularLocation>
</comment>
<dbReference type="Pfam" id="PF01545">
    <property type="entry name" value="Cation_efflux"/>
    <property type="match status" value="1"/>
</dbReference>
<accession>A0ABY7CGI2</accession>
<feature type="transmembrane region" description="Helical" evidence="12">
    <location>
        <begin position="278"/>
        <end position="301"/>
    </location>
</feature>
<evidence type="ECO:0000313" key="15">
    <source>
        <dbReference type="Proteomes" id="UP001164743"/>
    </source>
</evidence>
<name>A0ABY7CGI2_9BASI</name>
<evidence type="ECO:0000256" key="10">
    <source>
        <dbReference type="ARBA" id="ARBA00045455"/>
    </source>
</evidence>
<protein>
    <recommendedName>
        <fullName evidence="13">Cation efflux protein transmembrane domain-containing protein</fullName>
    </recommendedName>
</protein>
<dbReference type="SUPFAM" id="SSF161111">
    <property type="entry name" value="Cation efflux protein transmembrane domain-like"/>
    <property type="match status" value="1"/>
</dbReference>
<dbReference type="PANTHER" id="PTHR46531">
    <property type="entry name" value="ZINC TRANSPORTER 6"/>
    <property type="match status" value="1"/>
</dbReference>
<keyword evidence="5 12" id="KW-1133">Transmembrane helix</keyword>
<dbReference type="Proteomes" id="UP001164743">
    <property type="component" value="Chromosome 4A"/>
</dbReference>
<evidence type="ECO:0000256" key="4">
    <source>
        <dbReference type="ARBA" id="ARBA00022833"/>
    </source>
</evidence>
<feature type="transmembrane region" description="Helical" evidence="12">
    <location>
        <begin position="469"/>
        <end position="486"/>
    </location>
</feature>
<keyword evidence="15" id="KW-1185">Reference proteome</keyword>
<comment type="function">
    <text evidence="10">Has probably no intrinsic transporter activity but together with SLC30A5 forms a functional zinc ion:proton antiporter heterodimer, mediating zinc entry into the lumen of organelles along the secretory pathway. As part of that zinc ion:proton antiporter, contributes to zinc ion homeostasis within the early secretory pathway and regulates the activation and folding of enzymes like alkaline phosphatases and enzymes involved in phosphatidylinositol glycan anchor biosynthesis.</text>
</comment>
<evidence type="ECO:0000256" key="3">
    <source>
        <dbReference type="ARBA" id="ARBA00022692"/>
    </source>
</evidence>
<reference evidence="14" key="1">
    <citation type="submission" date="2022-10" db="EMBL/GenBank/DDBJ databases">
        <title>Puccinia triticina Genome sequencing and assembly.</title>
        <authorList>
            <person name="Li C."/>
        </authorList>
    </citation>
    <scope>NUCLEOTIDE SEQUENCE</scope>
    <source>
        <strain evidence="14">Pt15</strain>
    </source>
</reference>
<dbReference type="PANTHER" id="PTHR46531:SF1">
    <property type="entry name" value="ZINC TRANSPORTER 6"/>
    <property type="match status" value="1"/>
</dbReference>
<keyword evidence="3 12" id="KW-0812">Transmembrane</keyword>
<evidence type="ECO:0000256" key="6">
    <source>
        <dbReference type="ARBA" id="ARBA00023034"/>
    </source>
</evidence>
<feature type="region of interest" description="Disordered" evidence="11">
    <location>
        <begin position="115"/>
        <end position="137"/>
    </location>
</feature>
<dbReference type="GeneID" id="77809603"/>
<evidence type="ECO:0000256" key="2">
    <source>
        <dbReference type="ARBA" id="ARBA00022448"/>
    </source>
</evidence>
<keyword evidence="6" id="KW-0333">Golgi apparatus</keyword>
<feature type="transmembrane region" description="Helical" evidence="12">
    <location>
        <begin position="436"/>
        <end position="457"/>
    </location>
</feature>
<evidence type="ECO:0000259" key="13">
    <source>
        <dbReference type="Pfam" id="PF01545"/>
    </source>
</evidence>
<evidence type="ECO:0000256" key="11">
    <source>
        <dbReference type="SAM" id="MobiDB-lite"/>
    </source>
</evidence>
<evidence type="ECO:0000256" key="8">
    <source>
        <dbReference type="ARBA" id="ARBA00023136"/>
    </source>
</evidence>
<feature type="region of interest" description="Disordered" evidence="11">
    <location>
        <begin position="151"/>
        <end position="172"/>
    </location>
</feature>
<evidence type="ECO:0000256" key="7">
    <source>
        <dbReference type="ARBA" id="ARBA00023065"/>
    </source>
</evidence>
<dbReference type="InterPro" id="IPR052005">
    <property type="entry name" value="CDF_SLC30A"/>
</dbReference>
<feature type="compositionally biased region" description="Polar residues" evidence="11">
    <location>
        <begin position="26"/>
        <end position="38"/>
    </location>
</feature>
<keyword evidence="7" id="KW-0406">Ion transport</keyword>
<dbReference type="InterPro" id="IPR058533">
    <property type="entry name" value="Cation_efflux_TM"/>
</dbReference>
<dbReference type="RefSeq" id="XP_053019891.1">
    <property type="nucleotide sequence ID" value="XM_053168708.1"/>
</dbReference>
<keyword evidence="2" id="KW-0813">Transport</keyword>
<sequence length="603" mass="64416">MSAFHAGKCSPAAFPGVAPNLKAQKPATNQTKPNSTSHPQRPQRPGRRKPMAATDASRASPPQDELGEEAGPRRIHARNLSVFFPHPEQLIQQPAPAESAEEADAQVLDIPPATLLAHSPSFGSAGSPRTRRGHHHRHSLSHNFFPFLAEKPVSAGSSGPTRQSLEDEPRPGYKKAFRGPGIEEQPLISPSWSFPRTPLTPNSALPKPVPTDLHHPGIVRTLPASSPRARHTHRPMLLRLLYTVLAMPSRLVQLRILVAALALATGATLWLRGQQTDCLSLAGLGYLLVFDALGAAHALLFDPRPDDGTDRLWDALGRKDAGASIRLPFGRARLATLSIFTQALFLLFSAIYVCKEAVEHMMMSHPHGPDNAGGGGGSHVGHSERHQSEMEISCTLVGSAIGLVLFDALVSRNHQAMALIAAGGGESTTSGGSERMLNAFSTLSLGFGLLVMVCGCFISPSQSGKADGLIALLLVFAIVKLVWPVLVDTGSVLLQTAPSEAAGSSAEASTLVRRLSALQKDPQRAPVLKTYLAGIERPKLWRLTASPQGLLVCALDVRVRDDTPPAALLRVSEAVRTALHSLPLELTVVIKCVVQPQKKEKNG</sequence>
<dbReference type="EMBL" id="CP110424">
    <property type="protein sequence ID" value="WAQ84336.1"/>
    <property type="molecule type" value="Genomic_DNA"/>
</dbReference>
<organism evidence="14 15">
    <name type="scientific">Puccinia triticina</name>
    <dbReference type="NCBI Taxonomy" id="208348"/>
    <lineage>
        <taxon>Eukaryota</taxon>
        <taxon>Fungi</taxon>
        <taxon>Dikarya</taxon>
        <taxon>Basidiomycota</taxon>
        <taxon>Pucciniomycotina</taxon>
        <taxon>Pucciniomycetes</taxon>
        <taxon>Pucciniales</taxon>
        <taxon>Pucciniaceae</taxon>
        <taxon>Puccinia</taxon>
    </lineage>
</organism>
<feature type="transmembrane region" description="Helical" evidence="12">
    <location>
        <begin position="334"/>
        <end position="354"/>
    </location>
</feature>
<evidence type="ECO:0000313" key="14">
    <source>
        <dbReference type="EMBL" id="WAQ84336.1"/>
    </source>
</evidence>
<evidence type="ECO:0000256" key="12">
    <source>
        <dbReference type="SAM" id="Phobius"/>
    </source>
</evidence>
<evidence type="ECO:0000256" key="1">
    <source>
        <dbReference type="ARBA" id="ARBA00004166"/>
    </source>
</evidence>
<dbReference type="InterPro" id="IPR027469">
    <property type="entry name" value="Cation_efflux_TMD_sf"/>
</dbReference>
<feature type="transmembrane region" description="Helical" evidence="12">
    <location>
        <begin position="252"/>
        <end position="271"/>
    </location>
</feature>
<keyword evidence="4" id="KW-0862">Zinc</keyword>
<feature type="region of interest" description="Disordered" evidence="11">
    <location>
        <begin position="365"/>
        <end position="384"/>
    </location>
</feature>